<keyword evidence="10" id="KW-1185">Reference proteome</keyword>
<dbReference type="GO" id="GO:0005345">
    <property type="term" value="F:purine nucleobase transmembrane transporter activity"/>
    <property type="evidence" value="ECO:0007669"/>
    <property type="project" value="UniProtKB-UniRule"/>
</dbReference>
<organism evidence="9 10">
    <name type="scientific">Stephania japonica</name>
    <dbReference type="NCBI Taxonomy" id="461633"/>
    <lineage>
        <taxon>Eukaryota</taxon>
        <taxon>Viridiplantae</taxon>
        <taxon>Streptophyta</taxon>
        <taxon>Embryophyta</taxon>
        <taxon>Tracheophyta</taxon>
        <taxon>Spermatophyta</taxon>
        <taxon>Magnoliopsida</taxon>
        <taxon>Ranunculales</taxon>
        <taxon>Menispermaceae</taxon>
        <taxon>Menispermoideae</taxon>
        <taxon>Cissampelideae</taxon>
        <taxon>Stephania</taxon>
    </lineage>
</organism>
<name>A0AAP0ENX1_9MAGN</name>
<keyword evidence="5 7" id="KW-1133">Transmembrane helix</keyword>
<evidence type="ECO:0000256" key="7">
    <source>
        <dbReference type="RuleBase" id="RU368015"/>
    </source>
</evidence>
<accession>A0AAP0ENX1</accession>
<feature type="transmembrane region" description="Helical" evidence="7">
    <location>
        <begin position="42"/>
        <end position="63"/>
    </location>
</feature>
<comment type="similarity">
    <text evidence="2 7">Belongs to the purine permeases (TC 2.A.7.14) family.</text>
</comment>
<feature type="transmembrane region" description="Helical" evidence="7">
    <location>
        <begin position="239"/>
        <end position="259"/>
    </location>
</feature>
<comment type="caution">
    <text evidence="9">The sequence shown here is derived from an EMBL/GenBank/DDBJ whole genome shotgun (WGS) entry which is preliminary data.</text>
</comment>
<keyword evidence="4 7" id="KW-0812">Transmembrane</keyword>
<feature type="transmembrane region" description="Helical" evidence="7">
    <location>
        <begin position="201"/>
        <end position="219"/>
    </location>
</feature>
<sequence>MSDANSVNIEAGPLNQFSPEHKITTSTSTTPQTQTNNHPTKWPLLLLCCLFTAIGIVGGPLLLRLYYLNGGSRKWLVSCVQTAGFPILIVPVSLLILRTKSKPMYSVLLEPKLLLSSALMGTLLGVINLLYSQGLSYLPVSTATLLQSTQLAFIAVFSRLVVKQKFTAYIVNSVVLMTLGSAMLGIRANGDRPAGVSTGKYWLGFVLTLLSAGLTGIMWPAIELSYRKATRAVTKTTLLQYQLSVAAFATIFSLIGMVVSKDFQAMGREANEFAHGKDVYCTVLVVAAVVFQISFVGSFGLIFFAGSLFTGIFISVLLPITEVASFVAYHEKFNGEKGMSLALCLWAFASYFYGQYNKERMT</sequence>
<gene>
    <name evidence="9" type="ORF">Sjap_022206</name>
</gene>
<evidence type="ECO:0000313" key="9">
    <source>
        <dbReference type="EMBL" id="KAK9096709.1"/>
    </source>
</evidence>
<feature type="transmembrane region" description="Helical" evidence="7">
    <location>
        <begin position="308"/>
        <end position="329"/>
    </location>
</feature>
<evidence type="ECO:0000256" key="5">
    <source>
        <dbReference type="ARBA" id="ARBA00022989"/>
    </source>
</evidence>
<evidence type="ECO:0000313" key="10">
    <source>
        <dbReference type="Proteomes" id="UP001417504"/>
    </source>
</evidence>
<dbReference type="GO" id="GO:0015211">
    <property type="term" value="F:purine nucleoside transmembrane transporter activity"/>
    <property type="evidence" value="ECO:0007669"/>
    <property type="project" value="UniProtKB-UniRule"/>
</dbReference>
<comment type="caution">
    <text evidence="7">Lacks conserved residue(s) required for the propagation of feature annotation.</text>
</comment>
<dbReference type="InterPro" id="IPR030182">
    <property type="entry name" value="PUP_plant"/>
</dbReference>
<feature type="compositionally biased region" description="Low complexity" evidence="8">
    <location>
        <begin position="24"/>
        <end position="37"/>
    </location>
</feature>
<feature type="region of interest" description="Disordered" evidence="8">
    <location>
        <begin position="1"/>
        <end position="37"/>
    </location>
</feature>
<proteinExistence type="inferred from homology"/>
<evidence type="ECO:0000256" key="2">
    <source>
        <dbReference type="ARBA" id="ARBA00006213"/>
    </source>
</evidence>
<dbReference type="EMBL" id="JBBNAE010000009">
    <property type="protein sequence ID" value="KAK9096709.1"/>
    <property type="molecule type" value="Genomic_DNA"/>
</dbReference>
<feature type="transmembrane region" description="Helical" evidence="7">
    <location>
        <begin position="75"/>
        <end position="97"/>
    </location>
</feature>
<dbReference type="InterPro" id="IPR037185">
    <property type="entry name" value="EmrE-like"/>
</dbReference>
<evidence type="ECO:0000256" key="6">
    <source>
        <dbReference type="ARBA" id="ARBA00023136"/>
    </source>
</evidence>
<evidence type="ECO:0000256" key="4">
    <source>
        <dbReference type="ARBA" id="ARBA00022692"/>
    </source>
</evidence>
<feature type="transmembrane region" description="Helical" evidence="7">
    <location>
        <begin position="113"/>
        <end position="131"/>
    </location>
</feature>
<comment type="subcellular location">
    <subcellularLocation>
        <location evidence="1 7">Membrane</location>
        <topology evidence="1 7">Multi-pass membrane protein</topology>
    </subcellularLocation>
</comment>
<feature type="transmembrane region" description="Helical" evidence="7">
    <location>
        <begin position="168"/>
        <end position="189"/>
    </location>
</feature>
<dbReference type="AlphaFoldDB" id="A0AAP0ENX1"/>
<evidence type="ECO:0000256" key="3">
    <source>
        <dbReference type="ARBA" id="ARBA00022448"/>
    </source>
</evidence>
<dbReference type="PANTHER" id="PTHR31376">
    <property type="entry name" value="OS09G0467300 PROTEIN-RELATED"/>
    <property type="match status" value="1"/>
</dbReference>
<dbReference type="Pfam" id="PF16913">
    <property type="entry name" value="PUNUT"/>
    <property type="match status" value="1"/>
</dbReference>
<keyword evidence="3 7" id="KW-0813">Transport</keyword>
<keyword evidence="6 7" id="KW-0472">Membrane</keyword>
<dbReference type="GO" id="GO:0016020">
    <property type="term" value="C:membrane"/>
    <property type="evidence" value="ECO:0007669"/>
    <property type="project" value="UniProtKB-SubCell"/>
</dbReference>
<reference evidence="9 10" key="1">
    <citation type="submission" date="2024-01" db="EMBL/GenBank/DDBJ databases">
        <title>Genome assemblies of Stephania.</title>
        <authorList>
            <person name="Yang L."/>
        </authorList>
    </citation>
    <scope>NUCLEOTIDE SEQUENCE [LARGE SCALE GENOMIC DNA]</scope>
    <source>
        <strain evidence="9">QJT</strain>
        <tissue evidence="9">Leaf</tissue>
    </source>
</reference>
<dbReference type="Proteomes" id="UP001417504">
    <property type="component" value="Unassembled WGS sequence"/>
</dbReference>
<dbReference type="SUPFAM" id="SSF103481">
    <property type="entry name" value="Multidrug resistance efflux transporter EmrE"/>
    <property type="match status" value="1"/>
</dbReference>
<evidence type="ECO:0000256" key="1">
    <source>
        <dbReference type="ARBA" id="ARBA00004141"/>
    </source>
</evidence>
<evidence type="ECO:0000256" key="8">
    <source>
        <dbReference type="SAM" id="MobiDB-lite"/>
    </source>
</evidence>
<protein>
    <recommendedName>
        <fullName evidence="7">Probable purine permease</fullName>
    </recommendedName>
</protein>
<feature type="transmembrane region" description="Helical" evidence="7">
    <location>
        <begin position="279"/>
        <end position="302"/>
    </location>
</feature>
<dbReference type="PANTHER" id="PTHR31376:SF105">
    <property type="entry name" value="PURINE PERMEASE-RELATED"/>
    <property type="match status" value="1"/>
</dbReference>